<dbReference type="PANTHER" id="PTHR42535:SF2">
    <property type="entry name" value="CHROMOSOME UNDETERMINED SCAFFOLD_146, WHOLE GENOME SHOTGUN SEQUENCE"/>
    <property type="match status" value="1"/>
</dbReference>
<accession>A0A3B0TX28</accession>
<dbReference type="InterPro" id="IPR013320">
    <property type="entry name" value="ConA-like_dom_sf"/>
</dbReference>
<evidence type="ECO:0000259" key="3">
    <source>
        <dbReference type="SMART" id="SM00560"/>
    </source>
</evidence>
<dbReference type="EMBL" id="UOEP01000065">
    <property type="protein sequence ID" value="VAW16659.1"/>
    <property type="molecule type" value="Genomic_DNA"/>
</dbReference>
<keyword evidence="1" id="KW-0732">Signal</keyword>
<organism evidence="4">
    <name type="scientific">hydrothermal vent metagenome</name>
    <dbReference type="NCBI Taxonomy" id="652676"/>
    <lineage>
        <taxon>unclassified sequences</taxon>
        <taxon>metagenomes</taxon>
        <taxon>ecological metagenomes</taxon>
    </lineage>
</organism>
<name>A0A3B0TX28_9ZZZZ</name>
<evidence type="ECO:0000256" key="1">
    <source>
        <dbReference type="ARBA" id="ARBA00022729"/>
    </source>
</evidence>
<dbReference type="SUPFAM" id="SSF49899">
    <property type="entry name" value="Concanavalin A-like lectins/glucanases"/>
    <property type="match status" value="1"/>
</dbReference>
<gene>
    <name evidence="4" type="ORF">MNBD_BACTEROID01-256</name>
</gene>
<protein>
    <recommendedName>
        <fullName evidence="3">LamG-like jellyroll fold domain-containing protein</fullName>
    </recommendedName>
</protein>
<feature type="non-terminal residue" evidence="4">
    <location>
        <position position="502"/>
    </location>
</feature>
<keyword evidence="2" id="KW-1015">Disulfide bond</keyword>
<dbReference type="InterPro" id="IPR006558">
    <property type="entry name" value="LamG-like"/>
</dbReference>
<reference evidence="4" key="1">
    <citation type="submission" date="2018-06" db="EMBL/GenBank/DDBJ databases">
        <authorList>
            <person name="Zhirakovskaya E."/>
        </authorList>
    </citation>
    <scope>NUCLEOTIDE SEQUENCE</scope>
</reference>
<dbReference type="PANTHER" id="PTHR42535">
    <property type="entry name" value="OOKINETE PROTEIN, PUTATIVE-RELATED"/>
    <property type="match status" value="1"/>
</dbReference>
<feature type="domain" description="LamG-like jellyroll fold" evidence="3">
    <location>
        <begin position="90"/>
        <end position="231"/>
    </location>
</feature>
<dbReference type="AlphaFoldDB" id="A0A3B0TX28"/>
<dbReference type="Gene3D" id="2.60.120.200">
    <property type="match status" value="1"/>
</dbReference>
<sequence>MKNTQFIRGIILIILTGLNFVVFAQIPTSGLVAHYKLDGTTGNVIDETTVNNTTDYDATRGVSGIIGNAFNFNGVNNYVKIPDNSSLKPNTVSISAWVNVGSFNSDWGSIVVSTRSDSWAGQAFCMYAHDNGGYSNGFAFYIRRTSGDPIYLSASTYNCTINTWYHLTGTFDGSYIRLYVDGVLVDEEAFSGAPDYQWSAYVAMGFLNDSGGYFDGTIDNVRIYNRALSESEVQALYNEPNGTTALDGGTIYLENTVIDSGQAPGLISSSVDASGGDCGSSYTYDWEYTTDGSNWNTTGTSGTTYQPPALSQTTTYRRKVTCNTEAGYSNEITITVLTGSGGGGGTVLWGDILGKPSGFADDTDNVDDADADPTNEIQTITLTGDVSGSGTGTFSTSLSNTGIAPGSYTNANITVDSKGRITAASNGTSSGGVDWTIDQGSTNIHTNNYVESDPTVPNYTKNLNSATKLLNELKTVDGGSSGLNAQYVNGISSYRMIYGGGS</sequence>
<dbReference type="Pfam" id="PF13385">
    <property type="entry name" value="Laminin_G_3"/>
    <property type="match status" value="1"/>
</dbReference>
<evidence type="ECO:0000256" key="2">
    <source>
        <dbReference type="ARBA" id="ARBA00023157"/>
    </source>
</evidence>
<evidence type="ECO:0000313" key="4">
    <source>
        <dbReference type="EMBL" id="VAW16659.1"/>
    </source>
</evidence>
<proteinExistence type="predicted"/>
<dbReference type="SMART" id="SM00560">
    <property type="entry name" value="LamGL"/>
    <property type="match status" value="1"/>
</dbReference>